<organism evidence="4 5">
    <name type="scientific">Alkalihalophilus pseudofirmus</name>
    <name type="common">Bacillus pseudofirmus</name>
    <dbReference type="NCBI Taxonomy" id="79885"/>
    <lineage>
        <taxon>Bacteria</taxon>
        <taxon>Bacillati</taxon>
        <taxon>Bacillota</taxon>
        <taxon>Bacilli</taxon>
        <taxon>Bacillales</taxon>
        <taxon>Bacillaceae</taxon>
        <taxon>Alkalihalophilus</taxon>
    </lineage>
</organism>
<feature type="domain" description="Thiolase C-terminal" evidence="3">
    <location>
        <begin position="42"/>
        <end position="100"/>
    </location>
</feature>
<dbReference type="InterPro" id="IPR020617">
    <property type="entry name" value="Thiolase_C"/>
</dbReference>
<dbReference type="PANTHER" id="PTHR43853">
    <property type="entry name" value="3-KETOACYL-COA THIOLASE, PEROXISOMAL"/>
    <property type="match status" value="1"/>
</dbReference>
<feature type="non-terminal residue" evidence="4">
    <location>
        <position position="101"/>
    </location>
</feature>
<dbReference type="InterPro" id="IPR050215">
    <property type="entry name" value="Thiolase-like_sf_Thiolase"/>
</dbReference>
<gene>
    <name evidence="4" type="ORF">RYX45_21275</name>
</gene>
<dbReference type="Proteomes" id="UP001285636">
    <property type="component" value="Unassembled WGS sequence"/>
</dbReference>
<dbReference type="EC" id="2.3.1.9" evidence="4"/>
<dbReference type="GO" id="GO:0010124">
    <property type="term" value="P:phenylacetate catabolic process"/>
    <property type="evidence" value="ECO:0007669"/>
    <property type="project" value="TreeGrafter"/>
</dbReference>
<dbReference type="SUPFAM" id="SSF53901">
    <property type="entry name" value="Thiolase-like"/>
    <property type="match status" value="1"/>
</dbReference>
<dbReference type="GO" id="GO:0006635">
    <property type="term" value="P:fatty acid beta-oxidation"/>
    <property type="evidence" value="ECO:0007669"/>
    <property type="project" value="TreeGrafter"/>
</dbReference>
<evidence type="ECO:0000259" key="2">
    <source>
        <dbReference type="Pfam" id="PF00108"/>
    </source>
</evidence>
<proteinExistence type="inferred from homology"/>
<dbReference type="PANTHER" id="PTHR43853:SF2">
    <property type="entry name" value="3-OXOADIPYL-COA_3-OXO-5,6-DEHYDROSUBERYL-COA THIOLASE"/>
    <property type="match status" value="1"/>
</dbReference>
<reference evidence="4" key="1">
    <citation type="submission" date="2023-10" db="EMBL/GenBank/DDBJ databases">
        <title>Screening of Alkalihalophilus pseudofirmusBZ-TG-HK211 and Its Alleviation of Salt Stress on Rapeseed Growth.</title>
        <authorList>
            <person name="Zhao B."/>
            <person name="Guo T."/>
        </authorList>
    </citation>
    <scope>NUCLEOTIDE SEQUENCE</scope>
    <source>
        <strain evidence="4">BZ-TG-HK211</strain>
    </source>
</reference>
<comment type="caution">
    <text evidence="4">The sequence shown here is derived from an EMBL/GenBank/DDBJ whole genome shotgun (WGS) entry which is preliminary data.</text>
</comment>
<protein>
    <submittedName>
        <fullName evidence="4">Acetyl-CoA C-acyltransferase</fullName>
        <ecNumber evidence="4">2.3.1.9</ecNumber>
    </submittedName>
</protein>
<dbReference type="Pfam" id="PF00108">
    <property type="entry name" value="Thiolase_N"/>
    <property type="match status" value="1"/>
</dbReference>
<dbReference type="Pfam" id="PF02803">
    <property type="entry name" value="Thiolase_C"/>
    <property type="match status" value="1"/>
</dbReference>
<feature type="non-terminal residue" evidence="4">
    <location>
        <position position="1"/>
    </location>
</feature>
<feature type="domain" description="Thiolase N-terminal" evidence="2">
    <location>
        <begin position="1"/>
        <end position="33"/>
    </location>
</feature>
<dbReference type="GO" id="GO:0003985">
    <property type="term" value="F:acetyl-CoA C-acetyltransferase activity"/>
    <property type="evidence" value="ECO:0007669"/>
    <property type="project" value="UniProtKB-EC"/>
</dbReference>
<dbReference type="EMBL" id="JAWJAY010000363">
    <property type="protein sequence ID" value="MDV2887704.1"/>
    <property type="molecule type" value="Genomic_DNA"/>
</dbReference>
<dbReference type="AlphaFoldDB" id="A0AAJ2NS51"/>
<accession>A0AAJ2NS51</accession>
<evidence type="ECO:0000313" key="4">
    <source>
        <dbReference type="EMBL" id="MDV2887704.1"/>
    </source>
</evidence>
<dbReference type="InterPro" id="IPR016039">
    <property type="entry name" value="Thiolase-like"/>
</dbReference>
<name>A0AAJ2NS51_ALKPS</name>
<evidence type="ECO:0000259" key="3">
    <source>
        <dbReference type="Pfam" id="PF02803"/>
    </source>
</evidence>
<dbReference type="InterPro" id="IPR020616">
    <property type="entry name" value="Thiolase_N"/>
</dbReference>
<dbReference type="Gene3D" id="3.40.47.10">
    <property type="match status" value="2"/>
</dbReference>
<keyword evidence="1 4" id="KW-0012">Acyltransferase</keyword>
<comment type="similarity">
    <text evidence="1">Belongs to the thiolase-like superfamily. Thiolase family.</text>
</comment>
<evidence type="ECO:0000256" key="1">
    <source>
        <dbReference type="RuleBase" id="RU003557"/>
    </source>
</evidence>
<sequence length="101" mass="10392">AKLRPAFKEGGSVTAGNSSGINDGASALVLMSGEEAEKRGLEPLGIVRDSAVAGVDPNIMGIGPVPSTQTVLERNGLTLDDIDLIEINEAFAAQVIACDRE</sequence>
<evidence type="ECO:0000313" key="5">
    <source>
        <dbReference type="Proteomes" id="UP001285636"/>
    </source>
</evidence>
<keyword evidence="1 4" id="KW-0808">Transferase</keyword>